<keyword evidence="2" id="KW-1185">Reference proteome</keyword>
<dbReference type="Proteomes" id="UP001336835">
    <property type="component" value="Unassembled WGS sequence"/>
</dbReference>
<dbReference type="EMBL" id="JAZDQT010000001">
    <property type="protein sequence ID" value="MEE1944211.1"/>
    <property type="molecule type" value="Genomic_DNA"/>
</dbReference>
<gene>
    <name evidence="1" type="ORF">VRU48_03765</name>
</gene>
<dbReference type="RefSeq" id="WP_330106586.1">
    <property type="nucleotide sequence ID" value="NZ_JAZDQT010000001.1"/>
</dbReference>
<evidence type="ECO:0000313" key="2">
    <source>
        <dbReference type="Proteomes" id="UP001336835"/>
    </source>
</evidence>
<proteinExistence type="predicted"/>
<protein>
    <submittedName>
        <fullName evidence="1">Uncharacterized protein</fullName>
    </submittedName>
</protein>
<comment type="caution">
    <text evidence="1">The sequence shown here is derived from an EMBL/GenBank/DDBJ whole genome shotgun (WGS) entry which is preliminary data.</text>
</comment>
<organism evidence="1 2">
    <name type="scientific">Pedobacter albus</name>
    <dbReference type="NCBI Taxonomy" id="3113905"/>
    <lineage>
        <taxon>Bacteria</taxon>
        <taxon>Pseudomonadati</taxon>
        <taxon>Bacteroidota</taxon>
        <taxon>Sphingobacteriia</taxon>
        <taxon>Sphingobacteriales</taxon>
        <taxon>Sphingobacteriaceae</taxon>
        <taxon>Pedobacter</taxon>
    </lineage>
</organism>
<evidence type="ECO:0000313" key="1">
    <source>
        <dbReference type="EMBL" id="MEE1944211.1"/>
    </source>
</evidence>
<dbReference type="PROSITE" id="PS51257">
    <property type="entry name" value="PROKAR_LIPOPROTEIN"/>
    <property type="match status" value="1"/>
</dbReference>
<reference evidence="1 2" key="1">
    <citation type="submission" date="2024-01" db="EMBL/GenBank/DDBJ databases">
        <title>Pedobacter sp. nov., isolated from fresh soil.</title>
        <authorList>
            <person name="Le N.T.T."/>
        </authorList>
    </citation>
    <scope>NUCLEOTIDE SEQUENCE [LARGE SCALE GENOMIC DNA]</scope>
    <source>
        <strain evidence="1 2">KR3-3</strain>
    </source>
</reference>
<accession>A0ABU7I4C5</accession>
<sequence length="528" mass="60097">MPYLLKYKATIIGFILLAFLFSCSPKLHQNYVYNRYQRSFNIHILNDSLQLHLTSPADIKYSTDKKSFKDAWPQSRFKTANEILLLGTTTTPPYEFAVSIGNAKEPVQRGDYKTIDTLLNGYELHFMARTDSVRAVKAMEADLNAMVKSLKSGADYKLGTSSVMDIVSASMNKNQFYQTLSEIEQFPIPQKQGNSLELQMQLTYASFLLPNQQYDYLIGLQESSFKPNDTVLNKIKTNSIHNNEAIDRILAEAQKAQVLMINENHYYPQHRLLVTELLPRLKSLGYDYLALEALATPNDSLLNSPGAFPTLNTGFYTREQNYGNLLREAIKLGFKLVAYENTDDKQDREIGQADNLYNRTLAIDPHAKVLVLVGIDHLLEKPTTRGKKWMATVFKEKYQIDPLTISQTHLNLYRKYSPSAYSLLSQADLADEKKYGAIDFYVLNNQQRPIVQHGVAYRNKFGVPVQVALFYAKEQKTATDFYGHIPYFTQLVAKNEKLKLPIEPQTNALLVVYDAQGYILAKKTIGNP</sequence>
<name>A0ABU7I4C5_9SPHI</name>